<evidence type="ECO:0000256" key="1">
    <source>
        <dbReference type="SAM" id="MobiDB-lite"/>
    </source>
</evidence>
<name>A0A4C1TF15_EUMVA</name>
<dbReference type="EMBL" id="BGZK01000050">
    <property type="protein sequence ID" value="GBP12170.1"/>
    <property type="molecule type" value="Genomic_DNA"/>
</dbReference>
<proteinExistence type="predicted"/>
<dbReference type="AlphaFoldDB" id="A0A4C1TF15"/>
<gene>
    <name evidence="2" type="ORF">EVAR_6354_1</name>
</gene>
<feature type="compositionally biased region" description="Polar residues" evidence="1">
    <location>
        <begin position="174"/>
        <end position="191"/>
    </location>
</feature>
<comment type="caution">
    <text evidence="2">The sequence shown here is derived from an EMBL/GenBank/DDBJ whole genome shotgun (WGS) entry which is preliminary data.</text>
</comment>
<protein>
    <recommendedName>
        <fullName evidence="4">Reverse transcriptase domain-containing protein</fullName>
    </recommendedName>
</protein>
<sequence>MKEQILCLEERRRGQKASIAIRCGSVWLPHPRERGVSCTYALALSTCKAALATASRHDGERLVGRVWVVSLESGVEISMRRGPAEWPLATRRDPPGYKNVLKSFLASTSHKEAMQTCDKERTFSNRMPATHTISVILCACIANKTTKTAFEQTVRCIDALSSIHLMLHEAYSSDGQHSGNTATDSSSAGQHSRNKAVDSSPIFQCPKTMSLEQGVWPVDIPAWDEFSLGGKAPGKGRGIFMIANQDLISPSWKSKTKTIVPSLLYQLFDKGRERDTTPNDWNKTVIVCLYEENSHRNRIDFDYGFRCVDASCSQVRSRPCSHPDHIDSMFANSSINYRKFPEDVYLNKAYLALSRAYGHVHPESSSCCLSQSLFLPEIARIPLRASPGQSHWIWEGDKFPYQGIGSSRLDCGDEVRHPSRLVPWRSETRTGEARFSTLNVCGDMDDKIDDVCELMKDRRLDILCGNDTKRKEILRGSGDIVASLLYQLFSKCKKSHRVIRGVRQGCKASPWLFNLFMDSCLYDLKEYECRLRMDALCVKFLLHVRREPSNSCVVGVRAADDK</sequence>
<dbReference type="Proteomes" id="UP000299102">
    <property type="component" value="Unassembled WGS sequence"/>
</dbReference>
<reference evidence="2 3" key="1">
    <citation type="journal article" date="2019" name="Commun. Biol.">
        <title>The bagworm genome reveals a unique fibroin gene that provides high tensile strength.</title>
        <authorList>
            <person name="Kono N."/>
            <person name="Nakamura H."/>
            <person name="Ohtoshi R."/>
            <person name="Tomita M."/>
            <person name="Numata K."/>
            <person name="Arakawa K."/>
        </authorList>
    </citation>
    <scope>NUCLEOTIDE SEQUENCE [LARGE SCALE GENOMIC DNA]</scope>
</reference>
<feature type="region of interest" description="Disordered" evidence="1">
    <location>
        <begin position="174"/>
        <end position="194"/>
    </location>
</feature>
<organism evidence="2 3">
    <name type="scientific">Eumeta variegata</name>
    <name type="common">Bagworm moth</name>
    <name type="synonym">Eumeta japonica</name>
    <dbReference type="NCBI Taxonomy" id="151549"/>
    <lineage>
        <taxon>Eukaryota</taxon>
        <taxon>Metazoa</taxon>
        <taxon>Ecdysozoa</taxon>
        <taxon>Arthropoda</taxon>
        <taxon>Hexapoda</taxon>
        <taxon>Insecta</taxon>
        <taxon>Pterygota</taxon>
        <taxon>Neoptera</taxon>
        <taxon>Endopterygota</taxon>
        <taxon>Lepidoptera</taxon>
        <taxon>Glossata</taxon>
        <taxon>Ditrysia</taxon>
        <taxon>Tineoidea</taxon>
        <taxon>Psychidae</taxon>
        <taxon>Oiketicinae</taxon>
        <taxon>Eumeta</taxon>
    </lineage>
</organism>
<evidence type="ECO:0000313" key="3">
    <source>
        <dbReference type="Proteomes" id="UP000299102"/>
    </source>
</evidence>
<dbReference type="OrthoDB" id="418748at2759"/>
<evidence type="ECO:0008006" key="4">
    <source>
        <dbReference type="Google" id="ProtNLM"/>
    </source>
</evidence>
<evidence type="ECO:0000313" key="2">
    <source>
        <dbReference type="EMBL" id="GBP12170.1"/>
    </source>
</evidence>
<accession>A0A4C1TF15</accession>
<keyword evidence="3" id="KW-1185">Reference proteome</keyword>